<dbReference type="RefSeq" id="WP_106989915.1">
    <property type="nucleotide sequence ID" value="NZ_KZ679086.1"/>
</dbReference>
<feature type="transmembrane region" description="Helical" evidence="1">
    <location>
        <begin position="165"/>
        <end position="183"/>
    </location>
</feature>
<dbReference type="EMBL" id="PVLF01000004">
    <property type="protein sequence ID" value="PRH83008.1"/>
    <property type="molecule type" value="Genomic_DNA"/>
</dbReference>
<feature type="transmembrane region" description="Helical" evidence="1">
    <location>
        <begin position="111"/>
        <end position="132"/>
    </location>
</feature>
<sequence>MTAAAFAAIWISPFVFGEDGVRTAMLVMLVEFFLIHATGFFTAFVMAPGLARSRRVAAILGLSAFYLLMIGALASSFGEWWPLLAFGWLVLAKLAWVFARRQPGDGDELDRGAVAWAGSGVAYVLGAFATAVPPIPRLGMTEALQPGFGLGDDASGLWMEEPHRVIAFGVLYFGLLCLGKLLAALTAGRPTSNVEHG</sequence>
<feature type="transmembrane region" description="Helical" evidence="1">
    <location>
        <begin position="80"/>
        <end position="99"/>
    </location>
</feature>
<feature type="transmembrane region" description="Helical" evidence="1">
    <location>
        <begin position="56"/>
        <end position="74"/>
    </location>
</feature>
<protein>
    <submittedName>
        <fullName evidence="2">Uncharacterized protein</fullName>
    </submittedName>
</protein>
<evidence type="ECO:0000313" key="2">
    <source>
        <dbReference type="EMBL" id="PRH83008.1"/>
    </source>
</evidence>
<dbReference type="OrthoDB" id="5966002at2"/>
<comment type="caution">
    <text evidence="2">The sequence shown here is derived from an EMBL/GenBank/DDBJ whole genome shotgun (WGS) entry which is preliminary data.</text>
</comment>
<accession>A0A2P6MAK1</accession>
<keyword evidence="1" id="KW-0812">Transmembrane</keyword>
<dbReference type="AlphaFoldDB" id="A0A2P6MAK1"/>
<organism evidence="2 3">
    <name type="scientific">Arenimonas caeni</name>
    <dbReference type="NCBI Taxonomy" id="2058085"/>
    <lineage>
        <taxon>Bacteria</taxon>
        <taxon>Pseudomonadati</taxon>
        <taxon>Pseudomonadota</taxon>
        <taxon>Gammaproteobacteria</taxon>
        <taxon>Lysobacterales</taxon>
        <taxon>Lysobacteraceae</taxon>
        <taxon>Arenimonas</taxon>
    </lineage>
</organism>
<name>A0A2P6MAK1_9GAMM</name>
<feature type="transmembrane region" description="Helical" evidence="1">
    <location>
        <begin position="27"/>
        <end position="47"/>
    </location>
</feature>
<evidence type="ECO:0000256" key="1">
    <source>
        <dbReference type="SAM" id="Phobius"/>
    </source>
</evidence>
<evidence type="ECO:0000313" key="3">
    <source>
        <dbReference type="Proteomes" id="UP000241736"/>
    </source>
</evidence>
<keyword evidence="1" id="KW-0472">Membrane</keyword>
<dbReference type="Proteomes" id="UP000241736">
    <property type="component" value="Unassembled WGS sequence"/>
</dbReference>
<proteinExistence type="predicted"/>
<gene>
    <name evidence="2" type="ORF">C6N40_05040</name>
</gene>
<keyword evidence="3" id="KW-1185">Reference proteome</keyword>
<keyword evidence="1" id="KW-1133">Transmembrane helix</keyword>
<reference evidence="2 3" key="1">
    <citation type="submission" date="2018-03" db="EMBL/GenBank/DDBJ databases">
        <title>Arenimonas caeni sp. nov., isolated from activated sludge.</title>
        <authorList>
            <person name="Liu H."/>
        </authorList>
    </citation>
    <scope>NUCLEOTIDE SEQUENCE [LARGE SCALE GENOMIC DNA]</scope>
    <source>
        <strain evidence="3">z29</strain>
    </source>
</reference>